<dbReference type="GO" id="GO:0042995">
    <property type="term" value="C:cell projection"/>
    <property type="evidence" value="ECO:0007669"/>
    <property type="project" value="UniProtKB-SubCell"/>
</dbReference>
<dbReference type="PANTHER" id="PTHR24346:SF82">
    <property type="entry name" value="KP78A-RELATED"/>
    <property type="match status" value="1"/>
</dbReference>
<dbReference type="SUPFAM" id="SSF103243">
    <property type="entry name" value="KA1-like"/>
    <property type="match status" value="1"/>
</dbReference>
<evidence type="ECO:0000256" key="17">
    <source>
        <dbReference type="ARBA" id="ARBA00048679"/>
    </source>
</evidence>
<feature type="compositionally biased region" description="Polar residues" evidence="23">
    <location>
        <begin position="435"/>
        <end position="453"/>
    </location>
</feature>
<dbReference type="GO" id="GO:0035556">
    <property type="term" value="P:intracellular signal transduction"/>
    <property type="evidence" value="ECO:0007669"/>
    <property type="project" value="TreeGrafter"/>
</dbReference>
<evidence type="ECO:0000256" key="23">
    <source>
        <dbReference type="SAM" id="MobiDB-lite"/>
    </source>
</evidence>
<feature type="binding site" evidence="22">
    <location>
        <position position="114"/>
    </location>
    <ligand>
        <name>ATP</name>
        <dbReference type="ChEBI" id="CHEBI:30616"/>
    </ligand>
</feature>
<dbReference type="CDD" id="cd12196">
    <property type="entry name" value="MARK1-3_C"/>
    <property type="match status" value="1"/>
</dbReference>
<keyword evidence="8" id="KW-0723">Serine/threonine-protein kinase</keyword>
<dbReference type="FunFam" id="1.10.510.10:FF:001032">
    <property type="entry name" value="KP78b, isoform A"/>
    <property type="match status" value="1"/>
</dbReference>
<feature type="region of interest" description="Disordered" evidence="23">
    <location>
        <begin position="673"/>
        <end position="696"/>
    </location>
</feature>
<dbReference type="InterPro" id="IPR000719">
    <property type="entry name" value="Prot_kinase_dom"/>
</dbReference>
<dbReference type="SMART" id="SM00165">
    <property type="entry name" value="UBA"/>
    <property type="match status" value="1"/>
</dbReference>
<proteinExistence type="inferred from homology"/>
<evidence type="ECO:0000259" key="24">
    <source>
        <dbReference type="PROSITE" id="PS50011"/>
    </source>
</evidence>
<dbReference type="InterPro" id="IPR017441">
    <property type="entry name" value="Protein_kinase_ATP_BS"/>
</dbReference>
<dbReference type="InterPro" id="IPR011009">
    <property type="entry name" value="Kinase-like_dom_sf"/>
</dbReference>
<dbReference type="PROSITE" id="PS50030">
    <property type="entry name" value="UBA"/>
    <property type="match status" value="1"/>
</dbReference>
<evidence type="ECO:0000256" key="20">
    <source>
        <dbReference type="ARBA" id="ARBA00071529"/>
    </source>
</evidence>
<evidence type="ECO:0000256" key="4">
    <source>
        <dbReference type="ARBA" id="ARBA00006234"/>
    </source>
</evidence>
<dbReference type="PROSITE" id="PS00107">
    <property type="entry name" value="PROTEIN_KINASE_ATP"/>
    <property type="match status" value="1"/>
</dbReference>
<evidence type="ECO:0000256" key="21">
    <source>
        <dbReference type="ARBA" id="ARBA00074935"/>
    </source>
</evidence>
<dbReference type="CDD" id="cd14072">
    <property type="entry name" value="STKc_MARK"/>
    <property type="match status" value="1"/>
</dbReference>
<dbReference type="GO" id="GO:0000226">
    <property type="term" value="P:microtubule cytoskeleton organization"/>
    <property type="evidence" value="ECO:0007669"/>
    <property type="project" value="TreeGrafter"/>
</dbReference>
<reference evidence="27" key="1">
    <citation type="journal article" date="2017" name="Parasit. Vectors">
        <title>Sialotranscriptomics of Rhipicephalus zambeziensis reveals intricate expression profiles of secretory proteins and suggests tight temporal transcriptional regulation during blood-feeding.</title>
        <authorList>
            <person name="de Castro M.H."/>
            <person name="de Klerk D."/>
            <person name="Pienaar R."/>
            <person name="Rees D.J.G."/>
            <person name="Mans B.J."/>
        </authorList>
    </citation>
    <scope>NUCLEOTIDE SEQUENCE</scope>
    <source>
        <tissue evidence="27">Salivary glands</tissue>
    </source>
</reference>
<evidence type="ECO:0000256" key="6">
    <source>
        <dbReference type="ARBA" id="ARBA00022475"/>
    </source>
</evidence>
<evidence type="ECO:0000256" key="2">
    <source>
        <dbReference type="ARBA" id="ARBA00004316"/>
    </source>
</evidence>
<dbReference type="InterPro" id="IPR049508">
    <property type="entry name" value="MARK1-4_cat"/>
</dbReference>
<dbReference type="PROSITE" id="PS50032">
    <property type="entry name" value="KA1"/>
    <property type="match status" value="1"/>
</dbReference>
<dbReference type="InterPro" id="IPR008271">
    <property type="entry name" value="Ser/Thr_kinase_AS"/>
</dbReference>
<feature type="compositionally biased region" description="Low complexity" evidence="23">
    <location>
        <begin position="467"/>
        <end position="483"/>
    </location>
</feature>
<dbReference type="Gene3D" id="3.30.310.80">
    <property type="entry name" value="Kinase associated domain 1, KA1"/>
    <property type="match status" value="1"/>
</dbReference>
<keyword evidence="12 27" id="KW-0418">Kinase</keyword>
<dbReference type="GO" id="GO:0005938">
    <property type="term" value="C:cell cortex"/>
    <property type="evidence" value="ECO:0007669"/>
    <property type="project" value="UniProtKB-SubCell"/>
</dbReference>
<dbReference type="SMART" id="SM00220">
    <property type="entry name" value="S_TKc"/>
    <property type="match status" value="1"/>
</dbReference>
<feature type="compositionally biased region" description="Basic and acidic residues" evidence="23">
    <location>
        <begin position="685"/>
        <end position="696"/>
    </location>
</feature>
<dbReference type="FunFam" id="3.30.200.20:FF:000003">
    <property type="entry name" value="Non-specific serine/threonine protein kinase"/>
    <property type="match status" value="1"/>
</dbReference>
<comment type="subunit">
    <text evidence="19">Interacts with MAPT/TAU. Interacts with DLG5 (via coiled-coil domain). Interacts with STK3/MST2 and STK4/MST1 in the presence of DLG5. Interacts with YWHAB, YWHAG, YWHAQ and YWHAZ. Interacts with PKP2 (via N-terminus). Interacts with CDC25C. Interacts with KSR1.</text>
</comment>
<keyword evidence="7" id="KW-0963">Cytoplasm</keyword>
<accession>A0A224Z3T3</accession>
<evidence type="ECO:0000256" key="1">
    <source>
        <dbReference type="ARBA" id="ARBA00004236"/>
    </source>
</evidence>
<feature type="region of interest" description="Disordered" evidence="23">
    <location>
        <begin position="587"/>
        <end position="658"/>
    </location>
</feature>
<feature type="region of interest" description="Disordered" evidence="23">
    <location>
        <begin position="48"/>
        <end position="79"/>
    </location>
</feature>
<feature type="region of interest" description="Disordered" evidence="23">
    <location>
        <begin position="427"/>
        <end position="536"/>
    </location>
</feature>
<dbReference type="InterPro" id="IPR028375">
    <property type="entry name" value="KA1/Ssp2_C"/>
</dbReference>
<dbReference type="PANTHER" id="PTHR24346">
    <property type="entry name" value="MAP/MICROTUBULE AFFINITY-REGULATING KINASE"/>
    <property type="match status" value="1"/>
</dbReference>
<feature type="compositionally biased region" description="Low complexity" evidence="23">
    <location>
        <begin position="508"/>
        <end position="536"/>
    </location>
</feature>
<evidence type="ECO:0000256" key="9">
    <source>
        <dbReference type="ARBA" id="ARBA00022553"/>
    </source>
</evidence>
<dbReference type="Gene3D" id="1.10.510.10">
    <property type="entry name" value="Transferase(Phosphotransferase) domain 1"/>
    <property type="match status" value="1"/>
</dbReference>
<dbReference type="EC" id="2.7.11.1" evidence="5"/>
<keyword evidence="15" id="KW-0966">Cell projection</keyword>
<keyword evidence="9" id="KW-0597">Phosphoprotein</keyword>
<dbReference type="PROSITE" id="PS00108">
    <property type="entry name" value="PROTEIN_KINASE_ST"/>
    <property type="match status" value="1"/>
</dbReference>
<dbReference type="Pfam" id="PF02149">
    <property type="entry name" value="KA1"/>
    <property type="match status" value="1"/>
</dbReference>
<evidence type="ECO:0000256" key="8">
    <source>
        <dbReference type="ARBA" id="ARBA00022527"/>
    </source>
</evidence>
<comment type="catalytic activity">
    <reaction evidence="17">
        <text>L-seryl-[protein] + ATP = O-phospho-L-seryl-[protein] + ADP + H(+)</text>
        <dbReference type="Rhea" id="RHEA:17989"/>
        <dbReference type="Rhea" id="RHEA-COMP:9863"/>
        <dbReference type="Rhea" id="RHEA-COMP:11604"/>
        <dbReference type="ChEBI" id="CHEBI:15378"/>
        <dbReference type="ChEBI" id="CHEBI:29999"/>
        <dbReference type="ChEBI" id="CHEBI:30616"/>
        <dbReference type="ChEBI" id="CHEBI:83421"/>
        <dbReference type="ChEBI" id="CHEBI:456216"/>
        <dbReference type="EC" id="2.7.11.1"/>
    </reaction>
</comment>
<comment type="similarity">
    <text evidence="4">Belongs to the protein kinase superfamily. CAMK Ser/Thr protein kinase family. SNF1 subfamily.</text>
</comment>
<dbReference type="EMBL" id="GFPF01009586">
    <property type="protein sequence ID" value="MAA20732.1"/>
    <property type="molecule type" value="Transcribed_RNA"/>
</dbReference>
<keyword evidence="14" id="KW-0472">Membrane</keyword>
<dbReference type="FunFam" id="3.30.310.80:FF:000001">
    <property type="entry name" value="Non-specific serine/threonine protein kinase"/>
    <property type="match status" value="1"/>
</dbReference>
<dbReference type="SUPFAM" id="SSF56112">
    <property type="entry name" value="Protein kinase-like (PK-like)"/>
    <property type="match status" value="1"/>
</dbReference>
<sequence length="797" mass="86926">MKIKDGDVSSRPANRTSDAAGGDKAHRGTVKLRPLTVAMSSVRTPLQTVHESVTTDQGEEVSVLAPRTTSAPRSRTSEEPHIGRYRLLKTIGKGNFAKVKLAKHVPTGKEVAIKIIDKTQLNPSSLQKLFREVRIMKMLDHPNIVKLYQVIETEKTLYLVMEYASGGEVFDYLVAHGRMKEKEARAKFRQIVSAVQYCHQKRIIHRDLKAENLLLDGEMNIKIADFGFSNEFVPGMKLDTFCGSPPYAAPELFQGKKYDGPEVDVWSLGVILYTLVSGSLPFDGANLKELRERVLRGKYRIPFYMSTDCENLLKKFLVLNPAKRATLEVIMKDKWMNIGYEDDELKPYLEPETDFGDSKRIALSSRAEILMSMGYSRDEIEDSLRNRKYDDIMANYLLLGKRTTENESCDSRSSSSLSLRTLRPSGVEAAAVPSAPNQSPSHVKVQRSASATANKPHRRLSHGATESGATTQAATPSAGTPAAAGGGAAYKRQNTVDVPRESPGSPRAAPKAALKKAGSGGTTTPLASSATNATSSPSKAAAAVAVRKAPNSAPNYIKANLSGIPRRNTYNYAEAKAGSPATIDAPASAGGAKSGGGAVQGSLAASPLPSHTNRPFPRGTVNRSTFHSGQTRRTYNGPGSGGSGLPQQSQDTSSVSGRQSFFSKLSSKFSKSAASYNATPPPLPRELRTRTMNEEQVKPRSLRFTWSMKTTSSRDPAEIMQEIRKVLDKNNCDYEQREKFLLLCVHGDPNTDSLVQWEIEVCKLPRLSLNGVRFKRISGTSIGFKNIASKVANELKL</sequence>
<evidence type="ECO:0000256" key="7">
    <source>
        <dbReference type="ARBA" id="ARBA00022490"/>
    </source>
</evidence>
<evidence type="ECO:0000256" key="3">
    <source>
        <dbReference type="ARBA" id="ARBA00004544"/>
    </source>
</evidence>
<dbReference type="Gene3D" id="3.30.200.20">
    <property type="entry name" value="Phosphorylase Kinase, domain 1"/>
    <property type="match status" value="1"/>
</dbReference>
<dbReference type="Pfam" id="PF00069">
    <property type="entry name" value="Pkinase"/>
    <property type="match status" value="1"/>
</dbReference>
<feature type="domain" description="KA1" evidence="26">
    <location>
        <begin position="748"/>
        <end position="797"/>
    </location>
</feature>
<feature type="compositionally biased region" description="Polar residues" evidence="23">
    <location>
        <begin position="621"/>
        <end position="634"/>
    </location>
</feature>
<name>A0A224Z3T3_9ACAR</name>
<dbReference type="CDD" id="cd14337">
    <property type="entry name" value="UBA_MARK_Par1"/>
    <property type="match status" value="1"/>
</dbReference>
<comment type="subcellular location">
    <subcellularLocation>
        <location evidence="1">Cell membrane</location>
    </subcellularLocation>
    <subcellularLocation>
        <location evidence="2">Cell projection</location>
    </subcellularLocation>
    <subcellularLocation>
        <location evidence="3">Cytoplasm</location>
        <location evidence="3">Cell cortex</location>
    </subcellularLocation>
</comment>
<dbReference type="AlphaFoldDB" id="A0A224Z3T3"/>
<protein>
    <recommendedName>
        <fullName evidence="20">MAP/microtubule affinity-regulating kinase 3</fullName>
        <ecNumber evidence="5">2.7.11.1</ecNumber>
    </recommendedName>
    <alternativeName>
        <fullName evidence="21">Serine/threonine-protein kinase par-1</fullName>
    </alternativeName>
</protein>
<comment type="catalytic activity">
    <reaction evidence="16">
        <text>L-threonyl-[protein] + ATP = O-phospho-L-threonyl-[protein] + ADP + H(+)</text>
        <dbReference type="Rhea" id="RHEA:46608"/>
        <dbReference type="Rhea" id="RHEA-COMP:11060"/>
        <dbReference type="Rhea" id="RHEA-COMP:11605"/>
        <dbReference type="ChEBI" id="CHEBI:15378"/>
        <dbReference type="ChEBI" id="CHEBI:30013"/>
        <dbReference type="ChEBI" id="CHEBI:30616"/>
        <dbReference type="ChEBI" id="CHEBI:61977"/>
        <dbReference type="ChEBI" id="CHEBI:456216"/>
        <dbReference type="EC" id="2.7.11.1"/>
    </reaction>
</comment>
<evidence type="ECO:0000256" key="16">
    <source>
        <dbReference type="ARBA" id="ARBA00047899"/>
    </source>
</evidence>
<feature type="domain" description="UBA" evidence="25">
    <location>
        <begin position="362"/>
        <end position="400"/>
    </location>
</feature>
<evidence type="ECO:0000256" key="15">
    <source>
        <dbReference type="ARBA" id="ARBA00023273"/>
    </source>
</evidence>
<dbReference type="Gene3D" id="1.10.8.10">
    <property type="entry name" value="DNA helicase RuvA subunit, C-terminal domain"/>
    <property type="match status" value="1"/>
</dbReference>
<dbReference type="Pfam" id="PF00627">
    <property type="entry name" value="UBA"/>
    <property type="match status" value="1"/>
</dbReference>
<dbReference type="GO" id="GO:0106310">
    <property type="term" value="F:protein serine kinase activity"/>
    <property type="evidence" value="ECO:0007669"/>
    <property type="project" value="RHEA"/>
</dbReference>
<evidence type="ECO:0000256" key="13">
    <source>
        <dbReference type="ARBA" id="ARBA00022840"/>
    </source>
</evidence>
<evidence type="ECO:0000256" key="5">
    <source>
        <dbReference type="ARBA" id="ARBA00012513"/>
    </source>
</evidence>
<evidence type="ECO:0000256" key="14">
    <source>
        <dbReference type="ARBA" id="ARBA00023136"/>
    </source>
</evidence>
<keyword evidence="13 22" id="KW-0067">ATP-binding</keyword>
<organism evidence="27">
    <name type="scientific">Rhipicephalus zambeziensis</name>
    <dbReference type="NCBI Taxonomy" id="60191"/>
    <lineage>
        <taxon>Eukaryota</taxon>
        <taxon>Metazoa</taxon>
        <taxon>Ecdysozoa</taxon>
        <taxon>Arthropoda</taxon>
        <taxon>Chelicerata</taxon>
        <taxon>Arachnida</taxon>
        <taxon>Acari</taxon>
        <taxon>Parasitiformes</taxon>
        <taxon>Ixodida</taxon>
        <taxon>Ixodoidea</taxon>
        <taxon>Ixodidae</taxon>
        <taxon>Rhipicephalinae</taxon>
        <taxon>Rhipicephalus</taxon>
        <taxon>Rhipicephalus</taxon>
    </lineage>
</organism>
<evidence type="ECO:0000256" key="11">
    <source>
        <dbReference type="ARBA" id="ARBA00022741"/>
    </source>
</evidence>
<evidence type="ECO:0000256" key="22">
    <source>
        <dbReference type="PROSITE-ProRule" id="PRU10141"/>
    </source>
</evidence>
<evidence type="ECO:0000256" key="10">
    <source>
        <dbReference type="ARBA" id="ARBA00022679"/>
    </source>
</evidence>
<evidence type="ECO:0000256" key="18">
    <source>
        <dbReference type="ARBA" id="ARBA00054424"/>
    </source>
</evidence>
<evidence type="ECO:0000256" key="19">
    <source>
        <dbReference type="ARBA" id="ARBA00063680"/>
    </source>
</evidence>
<evidence type="ECO:0000313" key="27">
    <source>
        <dbReference type="EMBL" id="MAA20732.1"/>
    </source>
</evidence>
<dbReference type="FunFam" id="1.10.8.10:FF:000005">
    <property type="entry name" value="Non-specific serine/threonine protein kinase"/>
    <property type="match status" value="1"/>
</dbReference>
<dbReference type="InterPro" id="IPR001772">
    <property type="entry name" value="KA1_dom"/>
</dbReference>
<keyword evidence="11 22" id="KW-0547">Nucleotide-binding</keyword>
<dbReference type="GO" id="GO:0005886">
    <property type="term" value="C:plasma membrane"/>
    <property type="evidence" value="ECO:0007669"/>
    <property type="project" value="UniProtKB-SubCell"/>
</dbReference>
<evidence type="ECO:0000259" key="25">
    <source>
        <dbReference type="PROSITE" id="PS50030"/>
    </source>
</evidence>
<dbReference type="InterPro" id="IPR015940">
    <property type="entry name" value="UBA"/>
</dbReference>
<dbReference type="GO" id="GO:0050321">
    <property type="term" value="F:tau-protein kinase activity"/>
    <property type="evidence" value="ECO:0007669"/>
    <property type="project" value="TreeGrafter"/>
</dbReference>
<dbReference type="PROSITE" id="PS50011">
    <property type="entry name" value="PROTEIN_KINASE_DOM"/>
    <property type="match status" value="1"/>
</dbReference>
<keyword evidence="10" id="KW-0808">Transferase</keyword>
<feature type="domain" description="Protein kinase" evidence="24">
    <location>
        <begin position="85"/>
        <end position="336"/>
    </location>
</feature>
<keyword evidence="6" id="KW-1003">Cell membrane</keyword>
<dbReference type="GO" id="GO:0005524">
    <property type="term" value="F:ATP binding"/>
    <property type="evidence" value="ECO:0007669"/>
    <property type="project" value="UniProtKB-UniRule"/>
</dbReference>
<feature type="region of interest" description="Disordered" evidence="23">
    <location>
        <begin position="1"/>
        <end position="32"/>
    </location>
</feature>
<evidence type="ECO:0000256" key="12">
    <source>
        <dbReference type="ARBA" id="ARBA00022777"/>
    </source>
</evidence>
<comment type="function">
    <text evidence="18">Serine/threonine-protein kinase. Involved in the specific phosphorylation of microtubule-associated proteins for MAP2 and MAP4. Phosphorylates the microtubule-associated protein MAPT/TAU. Phosphorylates CDC25C on 'Ser-216'. Regulates localization and activity of some histone deacetylases by mediating phosphorylation of HDAC7, promoting subsequent interaction between HDAC7 and 14-3-3 and export from the nucleus. Regulates localization and activity of MITF by mediating its phosphorylation, promoting subsequent interaction between MITF and 14-3-3 and retention in the cytosol. Negatively regulates the Hippo signaling pathway and antagonizes the phosphorylation of LATS1. Cooperates with DLG5 to inhibit the kinase activity of STK3/MST2 toward LATS1. Phosphorylates PKP2 and KSR1.</text>
</comment>
<evidence type="ECO:0000259" key="26">
    <source>
        <dbReference type="PROSITE" id="PS50032"/>
    </source>
</evidence>